<sequence>MNGPVRFILCGALTFLRAEEPARIQVFTAVPGTVRRGDSVTLAWSATGTDRVRLDPLGVDFPPTGSLSHPLVGRTIFWLHASNPSGGQSRPVVVDVIPEDRPPASPIHPVTPTPLPSPPPSPLPSPGAVWIQFAALASPVGVQRLREDLRRTAGIETVVSDVPDPQDPRRTLRRVRLGPFVSDREAKARLRDLKPRLAALALKPYVERPPGKAASPP</sequence>
<dbReference type="EMBL" id="AP027080">
    <property type="protein sequence ID" value="BDU73019.1"/>
    <property type="molecule type" value="Genomic_DNA"/>
</dbReference>
<dbReference type="AlphaFoldDB" id="A0AA48GNA9"/>
<dbReference type="Gene3D" id="3.30.70.1070">
    <property type="entry name" value="Sporulation related repeat"/>
    <property type="match status" value="1"/>
</dbReference>
<dbReference type="PROSITE" id="PS51724">
    <property type="entry name" value="SPOR"/>
    <property type="match status" value="1"/>
</dbReference>
<evidence type="ECO:0000313" key="3">
    <source>
        <dbReference type="EMBL" id="BDU73019.1"/>
    </source>
</evidence>
<dbReference type="Pfam" id="PF05036">
    <property type="entry name" value="SPOR"/>
    <property type="match status" value="1"/>
</dbReference>
<organism evidence="3 4">
    <name type="scientific">Mesoterricola silvestris</name>
    <dbReference type="NCBI Taxonomy" id="2927979"/>
    <lineage>
        <taxon>Bacteria</taxon>
        <taxon>Pseudomonadati</taxon>
        <taxon>Acidobacteriota</taxon>
        <taxon>Holophagae</taxon>
        <taxon>Holophagales</taxon>
        <taxon>Holophagaceae</taxon>
        <taxon>Mesoterricola</taxon>
    </lineage>
</organism>
<dbReference type="RefSeq" id="WP_316411663.1">
    <property type="nucleotide sequence ID" value="NZ_AP027080.1"/>
</dbReference>
<dbReference type="SUPFAM" id="SSF110997">
    <property type="entry name" value="Sporulation related repeat"/>
    <property type="match status" value="1"/>
</dbReference>
<evidence type="ECO:0000259" key="2">
    <source>
        <dbReference type="PROSITE" id="PS51724"/>
    </source>
</evidence>
<protein>
    <recommendedName>
        <fullName evidence="2">SPOR domain-containing protein</fullName>
    </recommendedName>
</protein>
<gene>
    <name evidence="3" type="ORF">METEAL_21930</name>
</gene>
<proteinExistence type="predicted"/>
<dbReference type="GO" id="GO:0042834">
    <property type="term" value="F:peptidoglycan binding"/>
    <property type="evidence" value="ECO:0007669"/>
    <property type="project" value="InterPro"/>
</dbReference>
<feature type="compositionally biased region" description="Pro residues" evidence="1">
    <location>
        <begin position="103"/>
        <end position="123"/>
    </location>
</feature>
<feature type="region of interest" description="Disordered" evidence="1">
    <location>
        <begin position="101"/>
        <end position="123"/>
    </location>
</feature>
<feature type="domain" description="SPOR" evidence="2">
    <location>
        <begin position="123"/>
        <end position="209"/>
    </location>
</feature>
<evidence type="ECO:0000313" key="4">
    <source>
        <dbReference type="Proteomes" id="UP001238179"/>
    </source>
</evidence>
<dbReference type="InterPro" id="IPR007730">
    <property type="entry name" value="SPOR-like_dom"/>
</dbReference>
<accession>A0AA48GNA9</accession>
<reference evidence="4" key="1">
    <citation type="journal article" date="2023" name="Int. J. Syst. Evol. Microbiol.">
        <title>Mesoterricola silvestris gen. nov., sp. nov., Mesoterricola sediminis sp. nov., Geothrix oryzae sp. nov., Geothrix edaphica sp. nov., Geothrix rubra sp. nov., and Geothrix limicola sp. nov., six novel members of Acidobacteriota isolated from soils.</title>
        <authorList>
            <person name="Itoh H."/>
            <person name="Sugisawa Y."/>
            <person name="Mise K."/>
            <person name="Xu Z."/>
            <person name="Kuniyasu M."/>
            <person name="Ushijima N."/>
            <person name="Kawano K."/>
            <person name="Kobayashi E."/>
            <person name="Shiratori Y."/>
            <person name="Masuda Y."/>
            <person name="Senoo K."/>
        </authorList>
    </citation>
    <scope>NUCLEOTIDE SEQUENCE [LARGE SCALE GENOMIC DNA]</scope>
    <source>
        <strain evidence="4">W79</strain>
    </source>
</reference>
<name>A0AA48GNA9_9BACT</name>
<dbReference type="Proteomes" id="UP001238179">
    <property type="component" value="Chromosome"/>
</dbReference>
<keyword evidence="4" id="KW-1185">Reference proteome</keyword>
<evidence type="ECO:0000256" key="1">
    <source>
        <dbReference type="SAM" id="MobiDB-lite"/>
    </source>
</evidence>
<dbReference type="KEGG" id="msil:METEAL_21930"/>
<dbReference type="InterPro" id="IPR036680">
    <property type="entry name" value="SPOR-like_sf"/>
</dbReference>